<name>A0ABQ9ZKI3_9CRUS</name>
<evidence type="ECO:0000313" key="3">
    <source>
        <dbReference type="Proteomes" id="UP001234178"/>
    </source>
</evidence>
<proteinExistence type="predicted"/>
<reference evidence="2 3" key="1">
    <citation type="journal article" date="2023" name="Nucleic Acids Res.">
        <title>The hologenome of Daphnia magna reveals possible DNA methylation and microbiome-mediated evolution of the host genome.</title>
        <authorList>
            <person name="Chaturvedi A."/>
            <person name="Li X."/>
            <person name="Dhandapani V."/>
            <person name="Marshall H."/>
            <person name="Kissane S."/>
            <person name="Cuenca-Cambronero M."/>
            <person name="Asole G."/>
            <person name="Calvet F."/>
            <person name="Ruiz-Romero M."/>
            <person name="Marangio P."/>
            <person name="Guigo R."/>
            <person name="Rago D."/>
            <person name="Mirbahai L."/>
            <person name="Eastwood N."/>
            <person name="Colbourne J.K."/>
            <person name="Zhou J."/>
            <person name="Mallon E."/>
            <person name="Orsini L."/>
        </authorList>
    </citation>
    <scope>NUCLEOTIDE SEQUENCE [LARGE SCALE GENOMIC DNA]</scope>
    <source>
        <strain evidence="2">LRV0_1</strain>
    </source>
</reference>
<feature type="compositionally biased region" description="Acidic residues" evidence="1">
    <location>
        <begin position="149"/>
        <end position="160"/>
    </location>
</feature>
<dbReference type="PANTHER" id="PTHR34153:SF2">
    <property type="entry name" value="SI:CH211-262H13.3-RELATED"/>
    <property type="match status" value="1"/>
</dbReference>
<feature type="compositionally biased region" description="Basic and acidic residues" evidence="1">
    <location>
        <begin position="350"/>
        <end position="360"/>
    </location>
</feature>
<comment type="caution">
    <text evidence="2">The sequence shown here is derived from an EMBL/GenBank/DDBJ whole genome shotgun (WGS) entry which is preliminary data.</text>
</comment>
<dbReference type="Proteomes" id="UP001234178">
    <property type="component" value="Unassembled WGS sequence"/>
</dbReference>
<accession>A0ABQ9ZKI3</accession>
<evidence type="ECO:0000313" key="2">
    <source>
        <dbReference type="EMBL" id="KAK4013422.1"/>
    </source>
</evidence>
<feature type="region of interest" description="Disordered" evidence="1">
    <location>
        <begin position="589"/>
        <end position="618"/>
    </location>
</feature>
<feature type="compositionally biased region" description="Polar residues" evidence="1">
    <location>
        <begin position="323"/>
        <end position="338"/>
    </location>
</feature>
<keyword evidence="3" id="KW-1185">Reference proteome</keyword>
<dbReference type="PANTHER" id="PTHR34153">
    <property type="entry name" value="SI:CH211-262H13.3-RELATED-RELATED"/>
    <property type="match status" value="1"/>
</dbReference>
<gene>
    <name evidence="2" type="ORF">OUZ56_025976</name>
</gene>
<protein>
    <recommendedName>
        <fullName evidence="4">DUF4806 domain-containing protein</fullName>
    </recommendedName>
</protein>
<feature type="region of interest" description="Disordered" evidence="1">
    <location>
        <begin position="136"/>
        <end position="388"/>
    </location>
</feature>
<feature type="compositionally biased region" description="Basic and acidic residues" evidence="1">
    <location>
        <begin position="592"/>
        <end position="605"/>
    </location>
</feature>
<feature type="compositionally biased region" description="Polar residues" evidence="1">
    <location>
        <begin position="203"/>
        <end position="219"/>
    </location>
</feature>
<evidence type="ECO:0000256" key="1">
    <source>
        <dbReference type="SAM" id="MobiDB-lite"/>
    </source>
</evidence>
<organism evidence="2 3">
    <name type="scientific">Daphnia magna</name>
    <dbReference type="NCBI Taxonomy" id="35525"/>
    <lineage>
        <taxon>Eukaryota</taxon>
        <taxon>Metazoa</taxon>
        <taxon>Ecdysozoa</taxon>
        <taxon>Arthropoda</taxon>
        <taxon>Crustacea</taxon>
        <taxon>Branchiopoda</taxon>
        <taxon>Diplostraca</taxon>
        <taxon>Cladocera</taxon>
        <taxon>Anomopoda</taxon>
        <taxon>Daphniidae</taxon>
        <taxon>Daphnia</taxon>
    </lineage>
</organism>
<feature type="region of interest" description="Disordered" evidence="1">
    <location>
        <begin position="101"/>
        <end position="122"/>
    </location>
</feature>
<sequence length="618" mass="69133">MCRPSLHYEDHGTFAIVDLHCDGTLQVAIVPDFWLCGDEVELYSSYPPGKSTITPIKMRHDPDTEIWQSFRADFRKSYSSYELARKSLSSAVQYTDLSEDEDLEQHLETNGPNLRRSMRRKKKPFSSDYEFDVDLHDKPSLPFGNVPSSDDDLPNDDDEEHGQSLTKYLKRNKRMPLSADTSSDGLPSPVKVNTPLQSEDESNSGTLNQSANGESQSYQDAVRNRPKNSYFNQAPIVNHVSRRVSVEKPSSDGNRSHGQIDSALLGGNSFRRAPVEHSPAIGRRVRENSIPLGQPDGKRQNAEPVASGSRYREDSWDQVLPGCSTNKHTPAPSANGNRSRPIHKAFHGRRSTEHSTDIKRTASKGHPHQQTPDANSNRQAPTSPRYPGVLVTAKQPISSVNYAKEVRRKEAPPVGEPLRRPSVSQLIPNGNRRAAVDPATTPVRRVSTGLNNHPSSGVNDCRREFLKLLAFDTYRPEVRENLDPLNELPLSTFEDLVAFQNALTVDERKREALARFVKNIGGATESESVKKAWKEVVSVNVRALCNCCGVKRGTIQKHKLKKSPIVLAMGFAETRLEATPTIRHCNVKQSKHFQDQLKKPQETQREQPLLLKGKTQKT</sequence>
<feature type="compositionally biased region" description="Polar residues" evidence="1">
    <location>
        <begin position="368"/>
        <end position="382"/>
    </location>
</feature>
<dbReference type="EMBL" id="JAOYFB010000004">
    <property type="protein sequence ID" value="KAK4013422.1"/>
    <property type="molecule type" value="Genomic_DNA"/>
</dbReference>
<feature type="compositionally biased region" description="Basic residues" evidence="1">
    <location>
        <begin position="340"/>
        <end position="349"/>
    </location>
</feature>
<feature type="region of interest" description="Disordered" evidence="1">
    <location>
        <begin position="406"/>
        <end position="425"/>
    </location>
</feature>
<evidence type="ECO:0008006" key="4">
    <source>
        <dbReference type="Google" id="ProtNLM"/>
    </source>
</evidence>